<dbReference type="GO" id="GO:0016740">
    <property type="term" value="F:transferase activity"/>
    <property type="evidence" value="ECO:0007669"/>
    <property type="project" value="UniProtKB-KW"/>
</dbReference>
<sequence>MPKISICIPTFNRVKLLPCAIDSVLQQTYQDLELIICDDGSRDGTPKLISRYTDSRIRYIRHSQNIGKSNNMRSGFEAATGKYFIKFDDDDRLTSDFLARTASILDQHPSIDFVSTDHWIIDTDNIRDEVKTQKNSRRWGRANLSAGVVDNLLEVVFVQQSFQIGATLFRRQTLEELGFMQPNWQNCEDNDLFVRLALAGKKGYYLPELLMEYRVHAEQQGINRAIPYLQDKLRYLSSYKFESDKLEKVRLQRLAETQLLLGLRLIEKGEVQKGRELVFAGKSFSVAKAWTGLGLSLLPGGVRGKAFEVLRQMRG</sequence>
<reference evidence="2 3" key="1">
    <citation type="submission" date="2017-08" db="EMBL/GenBank/DDBJ databases">
        <title>Genomes of Fischerella (Mastigocladus) sp. strains.</title>
        <authorList>
            <person name="Miller S.R."/>
        </authorList>
    </citation>
    <scope>NUCLEOTIDE SEQUENCE [LARGE SCALE GENOMIC DNA]</scope>
    <source>
        <strain evidence="2 3">CCMEE 5323</strain>
    </source>
</reference>
<dbReference type="PANTHER" id="PTHR43685:SF2">
    <property type="entry name" value="GLYCOSYLTRANSFERASE 2-LIKE DOMAIN-CONTAINING PROTEIN"/>
    <property type="match status" value="1"/>
</dbReference>
<dbReference type="RefSeq" id="WP_016865760.1">
    <property type="nucleotide sequence ID" value="NZ_CAWNVR010000397.1"/>
</dbReference>
<dbReference type="Proteomes" id="UP000235036">
    <property type="component" value="Unassembled WGS sequence"/>
</dbReference>
<proteinExistence type="predicted"/>
<organism evidence="2 3">
    <name type="scientific">Fischerella muscicola CCMEE 5323</name>
    <dbReference type="NCBI Taxonomy" id="2019572"/>
    <lineage>
        <taxon>Bacteria</taxon>
        <taxon>Bacillati</taxon>
        <taxon>Cyanobacteriota</taxon>
        <taxon>Cyanophyceae</taxon>
        <taxon>Nostocales</taxon>
        <taxon>Hapalosiphonaceae</taxon>
        <taxon>Fischerella</taxon>
    </lineage>
</organism>
<dbReference type="InterPro" id="IPR050834">
    <property type="entry name" value="Glycosyltransf_2"/>
</dbReference>
<dbReference type="Pfam" id="PF00535">
    <property type="entry name" value="Glycos_transf_2"/>
    <property type="match status" value="1"/>
</dbReference>
<dbReference type="InterPro" id="IPR001173">
    <property type="entry name" value="Glyco_trans_2-like"/>
</dbReference>
<accession>A0A2N6K9E5</accession>
<keyword evidence="2" id="KW-0808">Transferase</keyword>
<dbReference type="AlphaFoldDB" id="A0A2N6K9E5"/>
<dbReference type="InterPro" id="IPR029044">
    <property type="entry name" value="Nucleotide-diphossugar_trans"/>
</dbReference>
<feature type="domain" description="Glycosyltransferase 2-like" evidence="1">
    <location>
        <begin position="5"/>
        <end position="129"/>
    </location>
</feature>
<dbReference type="SUPFAM" id="SSF53448">
    <property type="entry name" value="Nucleotide-diphospho-sugar transferases"/>
    <property type="match status" value="1"/>
</dbReference>
<evidence type="ECO:0000313" key="2">
    <source>
        <dbReference type="EMBL" id="PLZ94628.1"/>
    </source>
</evidence>
<keyword evidence="3" id="KW-1185">Reference proteome</keyword>
<evidence type="ECO:0000313" key="3">
    <source>
        <dbReference type="Proteomes" id="UP000235036"/>
    </source>
</evidence>
<protein>
    <submittedName>
        <fullName evidence="2">Glycosyl transferase family 2</fullName>
    </submittedName>
</protein>
<name>A0A2N6K9E5_FISMU</name>
<comment type="caution">
    <text evidence="2">The sequence shown here is derived from an EMBL/GenBank/DDBJ whole genome shotgun (WGS) entry which is preliminary data.</text>
</comment>
<gene>
    <name evidence="2" type="ORF">CEN44_00180</name>
</gene>
<dbReference type="Gene3D" id="3.90.550.10">
    <property type="entry name" value="Spore Coat Polysaccharide Biosynthesis Protein SpsA, Chain A"/>
    <property type="match status" value="1"/>
</dbReference>
<dbReference type="EMBL" id="NRQW01000003">
    <property type="protein sequence ID" value="PLZ94628.1"/>
    <property type="molecule type" value="Genomic_DNA"/>
</dbReference>
<evidence type="ECO:0000259" key="1">
    <source>
        <dbReference type="Pfam" id="PF00535"/>
    </source>
</evidence>
<dbReference type="PANTHER" id="PTHR43685">
    <property type="entry name" value="GLYCOSYLTRANSFERASE"/>
    <property type="match status" value="1"/>
</dbReference>